<sequence>MVGSTNSAWTKMAPSNRIFTLALLLLSILLVPVVGQDPKTQYVYGTDAHGVTRELPVNRYPALYTGNFGDCLGGESLFNITKFDAAYYADNLTIVFHLDGTSNIRNESLMMQISVDAYGSNRFQMVFDPCLLNIYSLCPLNASVPVTGWAVIPVGPQQIGGIPPIAFDIPDFEGSTTLKIFANSSQTQIGCFQAVMRNGNTFSHPEIVAPILGVFILAAIIASFSTATYGFSLPHIRMHYAHSLSVFVVWEILQSIFFSGALSVEWPSVCVAWWSNFAWSAGLINVPAISNAVNAFVGVAGNSSQVGGAGSVVLNNAGGLITQIYGRSLGTPAPASIMKRDPYNASDPFDYTWAGEPVGLGLPTPGTWYGFWGNLAGLNLPAAAALVVGLIWLVIAIALVAVSVILFKFLLELLSRISLIKNDRMSYFRSHWLGYLGLAVLRTVFISFFMVMLLTIFQFTNGGTGSTTAVAGVTFVVYFIAMATSIALACRARTRLGRFEATSDRVVFHRARVLKIMPGLVPAWESTLREQGLEVKHVFSIPLSRVRHVNHDSDSPSIHQDQAYTKKFGWLSARYRRSKWWFFSYYAFYLFGRAAFLGAGVGSPLVQVYGLLIYEIIAFAVIIILRPFEGTRNNALAAWMLSISKILTTGLSVAFLPEFNIDRIIATAIGVVIIVIQGLLIIGMMILVCLSAMSSWMSLSRNREEFKLDYLDSTRVKYFEKMESKAADEFQPRARNRKGKDKEDPDETLGAATEPSFSVLSVHRNPKIEDEDEADVLADLEGPTIYDPQSPDAPSRAIVTRASRANSVGSRYSVASLPRAGRPHQSSVSSRDFAMWNPATIDRPDSSLAQRLDGNGAPSVHFGDESDVSAARKLEGQSSYQSLRSPTGSRPGSPFSPGGRMTPSRETLARYAEERTRSNSTPIPDIK</sequence>
<keyword evidence="4 9" id="KW-0732">Signal</keyword>
<dbReference type="Proteomes" id="UP001301769">
    <property type="component" value="Unassembled WGS sequence"/>
</dbReference>
<evidence type="ECO:0000256" key="3">
    <source>
        <dbReference type="ARBA" id="ARBA00022692"/>
    </source>
</evidence>
<dbReference type="Pfam" id="PF14558">
    <property type="entry name" value="TRP_N"/>
    <property type="match status" value="1"/>
</dbReference>
<reference evidence="11" key="1">
    <citation type="journal article" date="2023" name="Mol. Phylogenet. Evol.">
        <title>Genome-scale phylogeny and comparative genomics of the fungal order Sordariales.</title>
        <authorList>
            <person name="Hensen N."/>
            <person name="Bonometti L."/>
            <person name="Westerberg I."/>
            <person name="Brannstrom I.O."/>
            <person name="Guillou S."/>
            <person name="Cros-Aarteil S."/>
            <person name="Calhoun S."/>
            <person name="Haridas S."/>
            <person name="Kuo A."/>
            <person name="Mondo S."/>
            <person name="Pangilinan J."/>
            <person name="Riley R."/>
            <person name="LaButti K."/>
            <person name="Andreopoulos B."/>
            <person name="Lipzen A."/>
            <person name="Chen C."/>
            <person name="Yan M."/>
            <person name="Daum C."/>
            <person name="Ng V."/>
            <person name="Clum A."/>
            <person name="Steindorff A."/>
            <person name="Ohm R.A."/>
            <person name="Martin F."/>
            <person name="Silar P."/>
            <person name="Natvig D.O."/>
            <person name="Lalanne C."/>
            <person name="Gautier V."/>
            <person name="Ament-Velasquez S.L."/>
            <person name="Kruys A."/>
            <person name="Hutchinson M.I."/>
            <person name="Powell A.J."/>
            <person name="Barry K."/>
            <person name="Miller A.N."/>
            <person name="Grigoriev I.V."/>
            <person name="Debuchy R."/>
            <person name="Gladieux P."/>
            <person name="Hiltunen Thoren M."/>
            <person name="Johannesson H."/>
        </authorList>
    </citation>
    <scope>NUCLEOTIDE SEQUENCE</scope>
    <source>
        <strain evidence="11">PSN293</strain>
    </source>
</reference>
<accession>A0AAN6Y381</accession>
<evidence type="ECO:0000256" key="7">
    <source>
        <dbReference type="SAM" id="MobiDB-lite"/>
    </source>
</evidence>
<feature type="transmembrane region" description="Helical" evidence="8">
    <location>
        <begin position="469"/>
        <end position="490"/>
    </location>
</feature>
<dbReference type="PANTHER" id="PTHR31145:SF7">
    <property type="entry name" value="TRP-LIKE ION CHANNEL"/>
    <property type="match status" value="1"/>
</dbReference>
<name>A0AAN6Y381_9PEZI</name>
<dbReference type="EMBL" id="MU858140">
    <property type="protein sequence ID" value="KAK4211804.1"/>
    <property type="molecule type" value="Genomic_DNA"/>
</dbReference>
<feature type="domain" description="ML-like" evidence="10">
    <location>
        <begin position="61"/>
        <end position="203"/>
    </location>
</feature>
<gene>
    <name evidence="11" type="ORF">QBC37DRAFT_205649</name>
</gene>
<dbReference type="PANTHER" id="PTHR31145">
    <property type="entry name" value="INTEGRAL MEMBRANE PROTEIN (AFU_ORTHOLOGUE AFUA_7G01610)"/>
    <property type="match status" value="1"/>
</dbReference>
<feature type="transmembrane region" description="Helical" evidence="8">
    <location>
        <begin position="244"/>
        <end position="264"/>
    </location>
</feature>
<organism evidence="11 12">
    <name type="scientific">Rhypophila decipiens</name>
    <dbReference type="NCBI Taxonomy" id="261697"/>
    <lineage>
        <taxon>Eukaryota</taxon>
        <taxon>Fungi</taxon>
        <taxon>Dikarya</taxon>
        <taxon>Ascomycota</taxon>
        <taxon>Pezizomycotina</taxon>
        <taxon>Sordariomycetes</taxon>
        <taxon>Sordariomycetidae</taxon>
        <taxon>Sordariales</taxon>
        <taxon>Naviculisporaceae</taxon>
        <taxon>Rhypophila</taxon>
    </lineage>
</organism>
<keyword evidence="3 8" id="KW-0812">Transmembrane</keyword>
<keyword evidence="6 8" id="KW-0472">Membrane</keyword>
<dbReference type="InterPro" id="IPR032800">
    <property type="entry name" value="TRP_N"/>
</dbReference>
<feature type="transmembrane region" description="Helical" evidence="8">
    <location>
        <begin position="668"/>
        <end position="693"/>
    </location>
</feature>
<evidence type="ECO:0000313" key="12">
    <source>
        <dbReference type="Proteomes" id="UP001301769"/>
    </source>
</evidence>
<comment type="subcellular location">
    <subcellularLocation>
        <location evidence="1">Membrane</location>
        <topology evidence="1">Multi-pass membrane protein</topology>
    </subcellularLocation>
</comment>
<feature type="transmembrane region" description="Helical" evidence="8">
    <location>
        <begin position="207"/>
        <end position="232"/>
    </location>
</feature>
<keyword evidence="5 8" id="KW-1133">Transmembrane helix</keyword>
<evidence type="ECO:0000256" key="9">
    <source>
        <dbReference type="SAM" id="SignalP"/>
    </source>
</evidence>
<dbReference type="GO" id="GO:0009272">
    <property type="term" value="P:fungal-type cell wall biogenesis"/>
    <property type="evidence" value="ECO:0007669"/>
    <property type="project" value="TreeGrafter"/>
</dbReference>
<feature type="chain" id="PRO_5042995297" evidence="9">
    <location>
        <begin position="36"/>
        <end position="927"/>
    </location>
</feature>
<evidence type="ECO:0000259" key="10">
    <source>
        <dbReference type="SMART" id="SM01320"/>
    </source>
</evidence>
<feature type="transmembrane region" description="Helical" evidence="8">
    <location>
        <begin position="382"/>
        <end position="411"/>
    </location>
</feature>
<feature type="transmembrane region" description="Helical" evidence="8">
    <location>
        <begin position="606"/>
        <end position="625"/>
    </location>
</feature>
<dbReference type="AlphaFoldDB" id="A0AAN6Y381"/>
<comment type="similarity">
    <text evidence="2">Belongs to the transient receptor potential (TRP) ion channel family.</text>
</comment>
<feature type="compositionally biased region" description="Polar residues" evidence="7">
    <location>
        <begin position="918"/>
        <end position="927"/>
    </location>
</feature>
<dbReference type="InterPro" id="IPR040241">
    <property type="entry name" value="TRP_Flc/Pkd2-like"/>
</dbReference>
<protein>
    <submittedName>
        <fullName evidence="11">TRP-domain-containing protein</fullName>
    </submittedName>
</protein>
<keyword evidence="12" id="KW-1185">Reference proteome</keyword>
<evidence type="ECO:0000313" key="11">
    <source>
        <dbReference type="EMBL" id="KAK4211804.1"/>
    </source>
</evidence>
<proteinExistence type="inferred from homology"/>
<evidence type="ECO:0000256" key="2">
    <source>
        <dbReference type="ARBA" id="ARBA00010642"/>
    </source>
</evidence>
<feature type="compositionally biased region" description="Basic and acidic residues" evidence="7">
    <location>
        <begin position="907"/>
        <end position="917"/>
    </location>
</feature>
<feature type="transmembrane region" description="Helical" evidence="8">
    <location>
        <begin position="637"/>
        <end position="656"/>
    </location>
</feature>
<dbReference type="GO" id="GO:0016020">
    <property type="term" value="C:membrane"/>
    <property type="evidence" value="ECO:0007669"/>
    <property type="project" value="UniProtKB-SubCell"/>
</dbReference>
<feature type="compositionally biased region" description="Low complexity" evidence="7">
    <location>
        <begin position="884"/>
        <end position="900"/>
    </location>
</feature>
<evidence type="ECO:0000256" key="8">
    <source>
        <dbReference type="SAM" id="Phobius"/>
    </source>
</evidence>
<dbReference type="SMART" id="SM01320">
    <property type="entry name" value="TRP_N"/>
    <property type="match status" value="1"/>
</dbReference>
<evidence type="ECO:0000256" key="1">
    <source>
        <dbReference type="ARBA" id="ARBA00004141"/>
    </source>
</evidence>
<comment type="caution">
    <text evidence="11">The sequence shown here is derived from an EMBL/GenBank/DDBJ whole genome shotgun (WGS) entry which is preliminary data.</text>
</comment>
<reference evidence="11" key="2">
    <citation type="submission" date="2023-05" db="EMBL/GenBank/DDBJ databases">
        <authorList>
            <consortium name="Lawrence Berkeley National Laboratory"/>
            <person name="Steindorff A."/>
            <person name="Hensen N."/>
            <person name="Bonometti L."/>
            <person name="Westerberg I."/>
            <person name="Brannstrom I.O."/>
            <person name="Guillou S."/>
            <person name="Cros-Aarteil S."/>
            <person name="Calhoun S."/>
            <person name="Haridas S."/>
            <person name="Kuo A."/>
            <person name="Mondo S."/>
            <person name="Pangilinan J."/>
            <person name="Riley R."/>
            <person name="Labutti K."/>
            <person name="Andreopoulos B."/>
            <person name="Lipzen A."/>
            <person name="Chen C."/>
            <person name="Yanf M."/>
            <person name="Daum C."/>
            <person name="Ng V."/>
            <person name="Clum A."/>
            <person name="Ohm R."/>
            <person name="Martin F."/>
            <person name="Silar P."/>
            <person name="Natvig D."/>
            <person name="Lalanne C."/>
            <person name="Gautier V."/>
            <person name="Ament-Velasquez S.L."/>
            <person name="Kruys A."/>
            <person name="Hutchinson M.I."/>
            <person name="Powell A.J."/>
            <person name="Barry K."/>
            <person name="Miller A.N."/>
            <person name="Grigoriev I.V."/>
            <person name="Debuchy R."/>
            <person name="Gladieux P."/>
            <person name="Thoren M.H."/>
            <person name="Johannesson H."/>
        </authorList>
    </citation>
    <scope>NUCLEOTIDE SEQUENCE</scope>
    <source>
        <strain evidence="11">PSN293</strain>
    </source>
</reference>
<dbReference type="Pfam" id="PF06011">
    <property type="entry name" value="TRP"/>
    <property type="match status" value="1"/>
</dbReference>
<feature type="region of interest" description="Disordered" evidence="7">
    <location>
        <begin position="729"/>
        <end position="755"/>
    </location>
</feature>
<dbReference type="InterPro" id="IPR010308">
    <property type="entry name" value="TRP_C"/>
</dbReference>
<evidence type="ECO:0000256" key="6">
    <source>
        <dbReference type="ARBA" id="ARBA00023136"/>
    </source>
</evidence>
<feature type="transmembrane region" description="Helical" evidence="8">
    <location>
        <begin position="432"/>
        <end position="457"/>
    </location>
</feature>
<feature type="signal peptide" evidence="9">
    <location>
        <begin position="1"/>
        <end position="35"/>
    </location>
</feature>
<evidence type="ECO:0000256" key="5">
    <source>
        <dbReference type="ARBA" id="ARBA00022989"/>
    </source>
</evidence>
<evidence type="ECO:0000256" key="4">
    <source>
        <dbReference type="ARBA" id="ARBA00022729"/>
    </source>
</evidence>
<feature type="region of interest" description="Disordered" evidence="7">
    <location>
        <begin position="842"/>
        <end position="927"/>
    </location>
</feature>
<dbReference type="GO" id="GO:0055085">
    <property type="term" value="P:transmembrane transport"/>
    <property type="evidence" value="ECO:0007669"/>
    <property type="project" value="TreeGrafter"/>
</dbReference>
<feature type="transmembrane region" description="Helical" evidence="8">
    <location>
        <begin position="580"/>
        <end position="600"/>
    </location>
</feature>